<sequence>MVKTAALYLLSVKISQQPNNSVIVYPTDAPYVSLGTLFNAVFRIILNGNQTSGLLTMVEDLIYNGSGSRCQIHTKEDQTLHVLNGSLQIYMNGYQFCAPAGTTVYIPRNVTQSQRNLGSKPIDTQLLYSPSGMENYLYQVISLVAQQTINRTEVAELAATRGIFFCPEIEWEDLN</sequence>
<dbReference type="Gene3D" id="2.60.120.10">
    <property type="entry name" value="Jelly Rolls"/>
    <property type="match status" value="1"/>
</dbReference>
<dbReference type="EMBL" id="CAJOBR010022383">
    <property type="protein sequence ID" value="CAF4946799.1"/>
    <property type="molecule type" value="Genomic_DNA"/>
</dbReference>
<dbReference type="AlphaFoldDB" id="A0A821XJ70"/>
<evidence type="ECO:0000313" key="1">
    <source>
        <dbReference type="EMBL" id="CAF4946799.1"/>
    </source>
</evidence>
<organism evidence="1 2">
    <name type="scientific">Rotaria socialis</name>
    <dbReference type="NCBI Taxonomy" id="392032"/>
    <lineage>
        <taxon>Eukaryota</taxon>
        <taxon>Metazoa</taxon>
        <taxon>Spiralia</taxon>
        <taxon>Gnathifera</taxon>
        <taxon>Rotifera</taxon>
        <taxon>Eurotatoria</taxon>
        <taxon>Bdelloidea</taxon>
        <taxon>Philodinida</taxon>
        <taxon>Philodinidae</taxon>
        <taxon>Rotaria</taxon>
    </lineage>
</organism>
<gene>
    <name evidence="1" type="ORF">QYT958_LOCUS33168</name>
</gene>
<evidence type="ECO:0000313" key="2">
    <source>
        <dbReference type="Proteomes" id="UP000663848"/>
    </source>
</evidence>
<accession>A0A821XJ70</accession>
<proteinExistence type="predicted"/>
<comment type="caution">
    <text evidence="1">The sequence shown here is derived from an EMBL/GenBank/DDBJ whole genome shotgun (WGS) entry which is preliminary data.</text>
</comment>
<protein>
    <submittedName>
        <fullName evidence="1">Uncharacterized protein</fullName>
    </submittedName>
</protein>
<dbReference type="SUPFAM" id="SSF51182">
    <property type="entry name" value="RmlC-like cupins"/>
    <property type="match status" value="1"/>
</dbReference>
<dbReference type="InterPro" id="IPR011051">
    <property type="entry name" value="RmlC_Cupin_sf"/>
</dbReference>
<feature type="non-terminal residue" evidence="1">
    <location>
        <position position="1"/>
    </location>
</feature>
<dbReference type="InterPro" id="IPR014710">
    <property type="entry name" value="RmlC-like_jellyroll"/>
</dbReference>
<reference evidence="1" key="1">
    <citation type="submission" date="2021-02" db="EMBL/GenBank/DDBJ databases">
        <authorList>
            <person name="Nowell W R."/>
        </authorList>
    </citation>
    <scope>NUCLEOTIDE SEQUENCE</scope>
</reference>
<name>A0A821XJ70_9BILA</name>
<dbReference type="Proteomes" id="UP000663848">
    <property type="component" value="Unassembled WGS sequence"/>
</dbReference>